<dbReference type="GO" id="GO:0006811">
    <property type="term" value="P:monoatomic ion transport"/>
    <property type="evidence" value="ECO:0007669"/>
    <property type="project" value="UniProtKB-KW"/>
</dbReference>
<sequence length="448" mass="47257">MKQTLISAAVLAAFAAATPARADELADLKAEIAAQKQAAAAQQARLDALEKKLAGVQQASEQQAAAAKQAAAAPQAAAGGYAYGQGLTVNAGGAQLNLYGLIDVSYVHADHLAAGAATTGPRVAWFSGNRWGMAGRRPMGDSGLDMIFRLEAEYLSQTGEFDDNSQMFGRDSWVGVQSDALGKLTLGYQDAPSRDAIGSAIYGDAYGSAAPSLEEGGYSNNNNFKHLIFYAGSASGTRMTNSVVWKKDFRNGLFASAAYQFNGAGNDGGFGNNTTKQFTLAYAGGDYNLAGFVTSANVNGNTHKAYSFGGNYTVGPVRLNAGYYHYTAQQNAALGDRKDDAYTLSGKYTLSKNVDFELGYVAEKAKNAASGKDGVVMGPIRAFRDGSGATTAVNGNRSTLYASVFYHFDKYTEIYLAGDTLTLKDGSRLKVDGSQKQTELAVGMRTRF</sequence>
<comment type="caution">
    <text evidence="14">The sequence shown here is derived from an EMBL/GenBank/DDBJ whole genome shotgun (WGS) entry which is preliminary data.</text>
</comment>
<evidence type="ECO:0000256" key="6">
    <source>
        <dbReference type="ARBA" id="ARBA00022729"/>
    </source>
</evidence>
<evidence type="ECO:0000256" key="2">
    <source>
        <dbReference type="ARBA" id="ARBA00011233"/>
    </source>
</evidence>
<dbReference type="RefSeq" id="WP_268149985.1">
    <property type="nucleotide sequence ID" value="NZ_JAPPUW010000008.1"/>
</dbReference>
<evidence type="ECO:0000256" key="9">
    <source>
        <dbReference type="ARBA" id="ARBA00023136"/>
    </source>
</evidence>
<gene>
    <name evidence="14" type="ORF">EXJ73_05575</name>
</gene>
<dbReference type="PANTHER" id="PTHR34501:SF9">
    <property type="entry name" value="MAJOR OUTER MEMBRANE PROTEIN P.IA"/>
    <property type="match status" value="1"/>
</dbReference>
<keyword evidence="3" id="KW-0813">Transport</keyword>
<organism evidence="14 15">
    <name type="scientific">Pelomonas aquatica</name>
    <dbReference type="NCBI Taxonomy" id="431058"/>
    <lineage>
        <taxon>Bacteria</taxon>
        <taxon>Pseudomonadati</taxon>
        <taxon>Pseudomonadota</taxon>
        <taxon>Betaproteobacteria</taxon>
        <taxon>Burkholderiales</taxon>
        <taxon>Sphaerotilaceae</taxon>
        <taxon>Roseateles</taxon>
    </lineage>
</organism>
<evidence type="ECO:0000313" key="15">
    <source>
        <dbReference type="Proteomes" id="UP001152766"/>
    </source>
</evidence>
<feature type="signal peptide" evidence="12">
    <location>
        <begin position="1"/>
        <end position="22"/>
    </location>
</feature>
<evidence type="ECO:0000256" key="8">
    <source>
        <dbReference type="ARBA" id="ARBA00023114"/>
    </source>
</evidence>
<keyword evidence="15" id="KW-1185">Reference proteome</keyword>
<keyword evidence="5" id="KW-0812">Transmembrane</keyword>
<dbReference type="InterPro" id="IPR023614">
    <property type="entry name" value="Porin_dom_sf"/>
</dbReference>
<keyword evidence="4" id="KW-1134">Transmembrane beta strand</keyword>
<dbReference type="InterPro" id="IPR050298">
    <property type="entry name" value="Gram-neg_bact_OMP"/>
</dbReference>
<evidence type="ECO:0000256" key="7">
    <source>
        <dbReference type="ARBA" id="ARBA00023065"/>
    </source>
</evidence>
<dbReference type="Gene3D" id="2.40.160.10">
    <property type="entry name" value="Porin"/>
    <property type="match status" value="1"/>
</dbReference>
<dbReference type="Pfam" id="PF13609">
    <property type="entry name" value="Porin_4"/>
    <property type="match status" value="1"/>
</dbReference>
<proteinExistence type="predicted"/>
<feature type="chain" id="PRO_5040930803" evidence="12">
    <location>
        <begin position="23"/>
        <end position="448"/>
    </location>
</feature>
<comment type="subcellular location">
    <subcellularLocation>
        <location evidence="1">Cell outer membrane</location>
        <topology evidence="1">Multi-pass membrane protein</topology>
    </subcellularLocation>
</comment>
<evidence type="ECO:0000256" key="1">
    <source>
        <dbReference type="ARBA" id="ARBA00004571"/>
    </source>
</evidence>
<dbReference type="GO" id="GO:0015288">
    <property type="term" value="F:porin activity"/>
    <property type="evidence" value="ECO:0007669"/>
    <property type="project" value="UniProtKB-KW"/>
</dbReference>
<accession>A0A9X4R7D1</accession>
<dbReference type="PANTHER" id="PTHR34501">
    <property type="entry name" value="PROTEIN YDDL-RELATED"/>
    <property type="match status" value="1"/>
</dbReference>
<evidence type="ECO:0000256" key="10">
    <source>
        <dbReference type="ARBA" id="ARBA00023237"/>
    </source>
</evidence>
<evidence type="ECO:0000259" key="13">
    <source>
        <dbReference type="Pfam" id="PF13609"/>
    </source>
</evidence>
<evidence type="ECO:0000256" key="3">
    <source>
        <dbReference type="ARBA" id="ARBA00022448"/>
    </source>
</evidence>
<reference evidence="14" key="1">
    <citation type="submission" date="2019-02" db="EMBL/GenBank/DDBJ databases">
        <title>Draft genome of the type strain Pelomonas aquatica CCUG 52575T.</title>
        <authorList>
            <person name="Gomila M."/>
            <person name="Lalucat J."/>
        </authorList>
    </citation>
    <scope>NUCLEOTIDE SEQUENCE</scope>
    <source>
        <strain evidence="14">CCUG 52575</strain>
    </source>
</reference>
<evidence type="ECO:0000256" key="11">
    <source>
        <dbReference type="SAM" id="Coils"/>
    </source>
</evidence>
<dbReference type="GO" id="GO:0009279">
    <property type="term" value="C:cell outer membrane"/>
    <property type="evidence" value="ECO:0007669"/>
    <property type="project" value="UniProtKB-SubCell"/>
</dbReference>
<dbReference type="EMBL" id="SGUG01000006">
    <property type="protein sequence ID" value="MDG0861943.1"/>
    <property type="molecule type" value="Genomic_DNA"/>
</dbReference>
<keyword evidence="7" id="KW-0406">Ion transport</keyword>
<comment type="subunit">
    <text evidence="2">Homotrimer.</text>
</comment>
<evidence type="ECO:0000313" key="14">
    <source>
        <dbReference type="EMBL" id="MDG0861943.1"/>
    </source>
</evidence>
<dbReference type="AlphaFoldDB" id="A0A9X4R7D1"/>
<evidence type="ECO:0000256" key="5">
    <source>
        <dbReference type="ARBA" id="ARBA00022692"/>
    </source>
</evidence>
<keyword evidence="9" id="KW-0472">Membrane</keyword>
<feature type="domain" description="Porin" evidence="13">
    <location>
        <begin position="65"/>
        <end position="422"/>
    </location>
</feature>
<keyword evidence="6 12" id="KW-0732">Signal</keyword>
<dbReference type="Proteomes" id="UP001152766">
    <property type="component" value="Unassembled WGS sequence"/>
</dbReference>
<feature type="coiled-coil region" evidence="11">
    <location>
        <begin position="25"/>
        <end position="66"/>
    </location>
</feature>
<keyword evidence="8" id="KW-0626">Porin</keyword>
<name>A0A9X4R7D1_9BURK</name>
<evidence type="ECO:0000256" key="4">
    <source>
        <dbReference type="ARBA" id="ARBA00022452"/>
    </source>
</evidence>
<dbReference type="CDD" id="cd00342">
    <property type="entry name" value="gram_neg_porins"/>
    <property type="match status" value="1"/>
</dbReference>
<protein>
    <submittedName>
        <fullName evidence="14">Porin</fullName>
    </submittedName>
</protein>
<dbReference type="SUPFAM" id="SSF56935">
    <property type="entry name" value="Porins"/>
    <property type="match status" value="1"/>
</dbReference>
<dbReference type="GO" id="GO:0046930">
    <property type="term" value="C:pore complex"/>
    <property type="evidence" value="ECO:0007669"/>
    <property type="project" value="UniProtKB-KW"/>
</dbReference>
<dbReference type="InterPro" id="IPR033900">
    <property type="entry name" value="Gram_neg_porin_domain"/>
</dbReference>
<keyword evidence="10" id="KW-0998">Cell outer membrane</keyword>
<evidence type="ECO:0000256" key="12">
    <source>
        <dbReference type="SAM" id="SignalP"/>
    </source>
</evidence>
<keyword evidence="11" id="KW-0175">Coiled coil</keyword>